<proteinExistence type="predicted"/>
<feature type="transmembrane region" description="Helical" evidence="1">
    <location>
        <begin position="251"/>
        <end position="271"/>
    </location>
</feature>
<feature type="transmembrane region" description="Helical" evidence="1">
    <location>
        <begin position="142"/>
        <end position="163"/>
    </location>
</feature>
<sequence>MLSNPPDHPLTNLNLDAGVTSREMVESGLIAEGFFDTIKFYRQAVIDSTNPSEPPLIRLQKKLRHARLLLRSLLILSILMIPLMIVTHILVSESMEKTDKKSPISNPFVWFIPDCLLCFIVLLFIAVHSLPQWKSNSPTSTNKLVIVALSFCSILIMELVANSIHLNKLSQNPAIPPPRRADVPVKFMCSITLLLCEVMLSETMSSKYSTLTNVCLDRTASLFVILEPIMVPLTGLHCYPCKGNSSMPVDYIGVLLVIAISSFTLAPSLKADGIINLPYYVCNIPASICVVAFFIPGLNETHTSLKSFIVTTESDIVALNERIQRTRRKKVQDAISTRFNAYRVAWNKKNPDRHHLF</sequence>
<dbReference type="EMBL" id="JARBJD010000019">
    <property type="protein sequence ID" value="KAK2961022.1"/>
    <property type="molecule type" value="Genomic_DNA"/>
</dbReference>
<name>A0ABQ9YB70_9EUKA</name>
<evidence type="ECO:0000313" key="3">
    <source>
        <dbReference type="Proteomes" id="UP001281761"/>
    </source>
</evidence>
<dbReference type="Proteomes" id="UP001281761">
    <property type="component" value="Unassembled WGS sequence"/>
</dbReference>
<comment type="caution">
    <text evidence="2">The sequence shown here is derived from an EMBL/GenBank/DDBJ whole genome shotgun (WGS) entry which is preliminary data.</text>
</comment>
<protein>
    <submittedName>
        <fullName evidence="2">Uncharacterized protein</fullName>
    </submittedName>
</protein>
<keyword evidence="3" id="KW-1185">Reference proteome</keyword>
<accession>A0ABQ9YB70</accession>
<gene>
    <name evidence="2" type="ORF">BLNAU_4109</name>
</gene>
<feature type="transmembrane region" description="Helical" evidence="1">
    <location>
        <begin position="277"/>
        <end position="298"/>
    </location>
</feature>
<keyword evidence="1" id="KW-1133">Transmembrane helix</keyword>
<feature type="transmembrane region" description="Helical" evidence="1">
    <location>
        <begin position="110"/>
        <end position="130"/>
    </location>
</feature>
<evidence type="ECO:0000256" key="1">
    <source>
        <dbReference type="SAM" id="Phobius"/>
    </source>
</evidence>
<organism evidence="2 3">
    <name type="scientific">Blattamonas nauphoetae</name>
    <dbReference type="NCBI Taxonomy" id="2049346"/>
    <lineage>
        <taxon>Eukaryota</taxon>
        <taxon>Metamonada</taxon>
        <taxon>Preaxostyla</taxon>
        <taxon>Oxymonadida</taxon>
        <taxon>Blattamonas</taxon>
    </lineage>
</organism>
<evidence type="ECO:0000313" key="2">
    <source>
        <dbReference type="EMBL" id="KAK2961022.1"/>
    </source>
</evidence>
<keyword evidence="1" id="KW-0472">Membrane</keyword>
<reference evidence="2 3" key="1">
    <citation type="journal article" date="2022" name="bioRxiv">
        <title>Genomics of Preaxostyla Flagellates Illuminates Evolutionary Transitions and the Path Towards Mitochondrial Loss.</title>
        <authorList>
            <person name="Novak L.V.F."/>
            <person name="Treitli S.C."/>
            <person name="Pyrih J."/>
            <person name="Halakuc P."/>
            <person name="Pipaliya S.V."/>
            <person name="Vacek V."/>
            <person name="Brzon O."/>
            <person name="Soukal P."/>
            <person name="Eme L."/>
            <person name="Dacks J.B."/>
            <person name="Karnkowska A."/>
            <person name="Elias M."/>
            <person name="Hampl V."/>
        </authorList>
    </citation>
    <scope>NUCLEOTIDE SEQUENCE [LARGE SCALE GENOMIC DNA]</scope>
    <source>
        <strain evidence="2">NAU3</strain>
        <tissue evidence="2">Gut</tissue>
    </source>
</reference>
<feature type="transmembrane region" description="Helical" evidence="1">
    <location>
        <begin position="68"/>
        <end position="90"/>
    </location>
</feature>
<keyword evidence="1" id="KW-0812">Transmembrane</keyword>